<feature type="region of interest" description="Disordered" evidence="1">
    <location>
        <begin position="258"/>
        <end position="282"/>
    </location>
</feature>
<dbReference type="OrthoDB" id="10683711at2759"/>
<proteinExistence type="predicted"/>
<sequence length="375" mass="41619">MIIVLGVYKKIGVKGLYTAPHCAPGGGMNSQRQASYISGSSQLHLPEQNSGYYERKVSSAGTSPSGRRCLPNSGRRFSKPDNRYLLSEPLQTQSSRSQEDVRTSASSYSILRHLRRPSPHRDRLQPSPLPTQFTEDDDDDDDDHNTSTDDELDGGGWTGMRQRAPPRPAQQQRCGSKSSSHYSGSSPTDDRQIPPPSPRSRMNINKPEMADGYRRPVHRRASLHLDVMRNPSEYISPNSSSVPINNQQQQRNHNIYNNHMIDSHHSPSPHQSTNPTMQLHFGGQNVKDYNQYSSQITSLSLSPRQSADHQKEQPFNGDRSSSSRYNNRARSPNHPLPPPVSPSHGLRSNAGGGNGSGGRPNYGYGPSSQQHSGYY</sequence>
<dbReference type="AlphaFoldDB" id="A0A1W0XDZ2"/>
<feature type="compositionally biased region" description="Polar residues" evidence="1">
    <location>
        <begin position="266"/>
        <end position="277"/>
    </location>
</feature>
<evidence type="ECO:0000313" key="2">
    <source>
        <dbReference type="EMBL" id="OQV25665.1"/>
    </source>
</evidence>
<reference evidence="3" key="1">
    <citation type="submission" date="2017-01" db="EMBL/GenBank/DDBJ databases">
        <title>Comparative genomics of anhydrobiosis in the tardigrade Hypsibius dujardini.</title>
        <authorList>
            <person name="Yoshida Y."/>
            <person name="Koutsovoulos G."/>
            <person name="Laetsch D."/>
            <person name="Stevens L."/>
            <person name="Kumar S."/>
            <person name="Horikawa D."/>
            <person name="Ishino K."/>
            <person name="Komine S."/>
            <person name="Tomita M."/>
            <person name="Blaxter M."/>
            <person name="Arakawa K."/>
        </authorList>
    </citation>
    <scope>NUCLEOTIDE SEQUENCE [LARGE SCALE GENOMIC DNA]</scope>
    <source>
        <strain evidence="3">Z151</strain>
    </source>
</reference>
<feature type="compositionally biased region" description="Acidic residues" evidence="1">
    <location>
        <begin position="134"/>
        <end position="153"/>
    </location>
</feature>
<protein>
    <submittedName>
        <fullName evidence="2">Uncharacterized protein</fullName>
    </submittedName>
</protein>
<evidence type="ECO:0000313" key="3">
    <source>
        <dbReference type="Proteomes" id="UP000192578"/>
    </source>
</evidence>
<dbReference type="EMBL" id="MTYJ01000002">
    <property type="protein sequence ID" value="OQV25665.1"/>
    <property type="molecule type" value="Genomic_DNA"/>
</dbReference>
<organism evidence="2 3">
    <name type="scientific">Hypsibius exemplaris</name>
    <name type="common">Freshwater tardigrade</name>
    <dbReference type="NCBI Taxonomy" id="2072580"/>
    <lineage>
        <taxon>Eukaryota</taxon>
        <taxon>Metazoa</taxon>
        <taxon>Ecdysozoa</taxon>
        <taxon>Tardigrada</taxon>
        <taxon>Eutardigrada</taxon>
        <taxon>Parachela</taxon>
        <taxon>Hypsibioidea</taxon>
        <taxon>Hypsibiidae</taxon>
        <taxon>Hypsibius</taxon>
    </lineage>
</organism>
<feature type="region of interest" description="Disordered" evidence="1">
    <location>
        <begin position="299"/>
        <end position="375"/>
    </location>
</feature>
<feature type="compositionally biased region" description="Low complexity" evidence="1">
    <location>
        <begin position="169"/>
        <end position="186"/>
    </location>
</feature>
<evidence type="ECO:0000256" key="1">
    <source>
        <dbReference type="SAM" id="MobiDB-lite"/>
    </source>
</evidence>
<feature type="compositionally biased region" description="Gly residues" evidence="1">
    <location>
        <begin position="350"/>
        <end position="360"/>
    </location>
</feature>
<dbReference type="Proteomes" id="UP000192578">
    <property type="component" value="Unassembled WGS sequence"/>
</dbReference>
<feature type="region of interest" description="Disordered" evidence="1">
    <location>
        <begin position="51"/>
        <end position="216"/>
    </location>
</feature>
<feature type="compositionally biased region" description="Low complexity" evidence="1">
    <location>
        <begin position="316"/>
        <end position="333"/>
    </location>
</feature>
<accession>A0A1W0XDZ2</accession>
<gene>
    <name evidence="2" type="ORF">BV898_00597</name>
</gene>
<keyword evidence="3" id="KW-1185">Reference proteome</keyword>
<comment type="caution">
    <text evidence="2">The sequence shown here is derived from an EMBL/GenBank/DDBJ whole genome shotgun (WGS) entry which is preliminary data.</text>
</comment>
<name>A0A1W0XDZ2_HYPEX</name>